<dbReference type="InterPro" id="IPR051786">
    <property type="entry name" value="ASN_synthetase/amidase"/>
</dbReference>
<proteinExistence type="inferred from homology"/>
<name>A0A3D0ZQT8_UNCKA</name>
<dbReference type="PANTHER" id="PTHR43284">
    <property type="entry name" value="ASPARAGINE SYNTHETASE (GLUTAMINE-HYDROLYZING)"/>
    <property type="match status" value="1"/>
</dbReference>
<comment type="catalytic activity">
    <reaction evidence="7">
        <text>L-aspartate + L-glutamine + ATP + H2O = L-asparagine + L-glutamate + AMP + diphosphate + H(+)</text>
        <dbReference type="Rhea" id="RHEA:12228"/>
        <dbReference type="ChEBI" id="CHEBI:15377"/>
        <dbReference type="ChEBI" id="CHEBI:15378"/>
        <dbReference type="ChEBI" id="CHEBI:29985"/>
        <dbReference type="ChEBI" id="CHEBI:29991"/>
        <dbReference type="ChEBI" id="CHEBI:30616"/>
        <dbReference type="ChEBI" id="CHEBI:33019"/>
        <dbReference type="ChEBI" id="CHEBI:58048"/>
        <dbReference type="ChEBI" id="CHEBI:58359"/>
        <dbReference type="ChEBI" id="CHEBI:456215"/>
        <dbReference type="EC" id="6.3.5.4"/>
    </reaction>
</comment>
<dbReference type="PANTHER" id="PTHR43284:SF1">
    <property type="entry name" value="ASPARAGINE SYNTHETASE"/>
    <property type="match status" value="1"/>
</dbReference>
<organism evidence="12 13">
    <name type="scientific">candidate division WWE3 bacterium</name>
    <dbReference type="NCBI Taxonomy" id="2053526"/>
    <lineage>
        <taxon>Bacteria</taxon>
        <taxon>Katanobacteria</taxon>
    </lineage>
</organism>
<dbReference type="InterPro" id="IPR017932">
    <property type="entry name" value="GATase_2_dom"/>
</dbReference>
<feature type="binding site" evidence="9">
    <location>
        <position position="98"/>
    </location>
    <ligand>
        <name>L-glutamine</name>
        <dbReference type="ChEBI" id="CHEBI:58359"/>
    </ligand>
</feature>
<dbReference type="EMBL" id="DOZN01000020">
    <property type="protein sequence ID" value="HCC42466.1"/>
    <property type="molecule type" value="Genomic_DNA"/>
</dbReference>
<evidence type="ECO:0000256" key="4">
    <source>
        <dbReference type="ARBA" id="ARBA00022741"/>
    </source>
</evidence>
<evidence type="ECO:0000256" key="2">
    <source>
        <dbReference type="ARBA" id="ARBA00005752"/>
    </source>
</evidence>
<dbReference type="GO" id="GO:0005829">
    <property type="term" value="C:cytosol"/>
    <property type="evidence" value="ECO:0007669"/>
    <property type="project" value="TreeGrafter"/>
</dbReference>
<dbReference type="Pfam" id="PF13537">
    <property type="entry name" value="GATase_7"/>
    <property type="match status" value="1"/>
</dbReference>
<evidence type="ECO:0000259" key="11">
    <source>
        <dbReference type="PROSITE" id="PS51278"/>
    </source>
</evidence>
<feature type="binding site" evidence="9">
    <location>
        <begin position="364"/>
        <end position="365"/>
    </location>
    <ligand>
        <name>ATP</name>
        <dbReference type="ChEBI" id="CHEBI:30616"/>
    </ligand>
</feature>
<dbReference type="GO" id="GO:0006529">
    <property type="term" value="P:asparagine biosynthetic process"/>
    <property type="evidence" value="ECO:0007669"/>
    <property type="project" value="UniProtKB-KW"/>
</dbReference>
<reference evidence="12 13" key="1">
    <citation type="journal article" date="2018" name="Nat. Biotechnol.">
        <title>A standardized bacterial taxonomy based on genome phylogeny substantially revises the tree of life.</title>
        <authorList>
            <person name="Parks D.H."/>
            <person name="Chuvochina M."/>
            <person name="Waite D.W."/>
            <person name="Rinke C."/>
            <person name="Skarshewski A."/>
            <person name="Chaumeil P.A."/>
            <person name="Hugenholtz P."/>
        </authorList>
    </citation>
    <scope>NUCLEOTIDE SEQUENCE [LARGE SCALE GENOMIC DNA]</scope>
    <source>
        <strain evidence="12">UBA11701</strain>
    </source>
</reference>
<dbReference type="InterPro" id="IPR006426">
    <property type="entry name" value="Asn_synth_AEB"/>
</dbReference>
<accession>A0A3D0ZQT8</accession>
<dbReference type="InterPro" id="IPR014729">
    <property type="entry name" value="Rossmann-like_a/b/a_fold"/>
</dbReference>
<feature type="active site" description="For GATase activity" evidence="8">
    <location>
        <position position="2"/>
    </location>
</feature>
<evidence type="ECO:0000313" key="12">
    <source>
        <dbReference type="EMBL" id="HCC42466.1"/>
    </source>
</evidence>
<evidence type="ECO:0000256" key="7">
    <source>
        <dbReference type="ARBA" id="ARBA00048741"/>
    </source>
</evidence>
<dbReference type="GO" id="GO:0005524">
    <property type="term" value="F:ATP binding"/>
    <property type="evidence" value="ECO:0007669"/>
    <property type="project" value="UniProtKB-KW"/>
</dbReference>
<evidence type="ECO:0000256" key="1">
    <source>
        <dbReference type="ARBA" id="ARBA00005187"/>
    </source>
</evidence>
<dbReference type="PROSITE" id="PS51278">
    <property type="entry name" value="GATASE_TYPE_2"/>
    <property type="match status" value="1"/>
</dbReference>
<dbReference type="InterPro" id="IPR029055">
    <property type="entry name" value="Ntn_hydrolases_N"/>
</dbReference>
<protein>
    <recommendedName>
        <fullName evidence="3">asparagine synthase (glutamine-hydrolyzing)</fullName>
        <ecNumber evidence="3">6.3.5.4</ecNumber>
    </recommendedName>
</protein>
<feature type="site" description="Important for beta-aspartyl-AMP intermediate formation" evidence="10">
    <location>
        <position position="366"/>
    </location>
</feature>
<dbReference type="SUPFAM" id="SSF56235">
    <property type="entry name" value="N-terminal nucleophile aminohydrolases (Ntn hydrolases)"/>
    <property type="match status" value="1"/>
</dbReference>
<keyword evidence="5 9" id="KW-0067">ATP-binding</keyword>
<evidence type="ECO:0000256" key="9">
    <source>
        <dbReference type="PIRSR" id="PIRSR001589-2"/>
    </source>
</evidence>
<dbReference type="Pfam" id="PF00733">
    <property type="entry name" value="Asn_synthase"/>
    <property type="match status" value="1"/>
</dbReference>
<dbReference type="CDD" id="cd01991">
    <property type="entry name" value="Asn_synthase_B_C"/>
    <property type="match status" value="1"/>
</dbReference>
<evidence type="ECO:0000256" key="5">
    <source>
        <dbReference type="ARBA" id="ARBA00022840"/>
    </source>
</evidence>
<feature type="binding site" evidence="9">
    <location>
        <position position="290"/>
    </location>
    <ligand>
        <name>ATP</name>
        <dbReference type="ChEBI" id="CHEBI:30616"/>
    </ligand>
</feature>
<gene>
    <name evidence="12" type="primary">asnB</name>
    <name evidence="12" type="ORF">DEP93_03255</name>
</gene>
<comment type="similarity">
    <text evidence="2">Belongs to the asparagine synthetase family.</text>
</comment>
<dbReference type="GO" id="GO:0004066">
    <property type="term" value="F:asparagine synthase (glutamine-hydrolyzing) activity"/>
    <property type="evidence" value="ECO:0007669"/>
    <property type="project" value="UniProtKB-EC"/>
</dbReference>
<comment type="caution">
    <text evidence="12">The sequence shown here is derived from an EMBL/GenBank/DDBJ whole genome shotgun (WGS) entry which is preliminary data.</text>
</comment>
<evidence type="ECO:0000256" key="6">
    <source>
        <dbReference type="ARBA" id="ARBA00022962"/>
    </source>
</evidence>
<evidence type="ECO:0000256" key="8">
    <source>
        <dbReference type="PIRSR" id="PIRSR001589-1"/>
    </source>
</evidence>
<dbReference type="InterPro" id="IPR001962">
    <property type="entry name" value="Asn_synthase"/>
</dbReference>
<dbReference type="CDD" id="cd00712">
    <property type="entry name" value="AsnB"/>
    <property type="match status" value="1"/>
</dbReference>
<keyword evidence="4 9" id="KW-0547">Nucleotide-binding</keyword>
<dbReference type="Gene3D" id="3.60.20.10">
    <property type="entry name" value="Glutamine Phosphoribosylpyrophosphate, subunit 1, domain 1"/>
    <property type="match status" value="1"/>
</dbReference>
<dbReference type="Gene3D" id="3.40.50.620">
    <property type="entry name" value="HUPs"/>
    <property type="match status" value="1"/>
</dbReference>
<evidence type="ECO:0000256" key="3">
    <source>
        <dbReference type="ARBA" id="ARBA00012737"/>
    </source>
</evidence>
<dbReference type="NCBIfam" id="TIGR01536">
    <property type="entry name" value="asn_synth_AEB"/>
    <property type="match status" value="1"/>
</dbReference>
<sequence>MCGILGRVNRYDVVNQELFLKQLNTLNKRGPDTFGTEYCGRVALGHRRLSIIDLSEKGNQPMFNESGSLAVIFNGEIYNYKSVLDSLPGTHVLNSASDTEALLHGYEDFGKNLIKRIEGMFAFCIYDRSKEQLFLARDHFGKKPLYYYLDDNVFIFASEIKAIVADPYIRGQLDIDNKSLIKFLYYGYVPSTNSVYKQIHKLRPSHSMVFDINTWSLVEDIAYWTPQDVVMRTYSEEEIISTLDDLIEKAVKKRLISDVPLGIFLSGGVDSSLVAHYLAQYANNLTSYTVCYEEDRSIDESEYARFVAQKYGFKYNLVNFDPGQVQVLFKGIYDYLDEPLADSAIVPLYFISRESRKDLTVVLSGDGGDELFAGYPKYIAQKYISENTWADKIVPHLTKLPFSSSLKRLFAMYPYDFAIRQFVLGSGGFLPGETGELLASDVETTTLLEIFEDAMSYNSQYNHEDLINRGSYLDTRLQLPDWYLVKSDRATMANSQELRSPLLDKALAEYAFSVHGFEKIRGGTSKYLLKKLAGKYFPKNFVRRKKRGFGVPMDKWIRSELKDMFYDVCLEDTAFFNKDSVKKLLDSHVQGKSTNGFKLLRIFSINYILGKHNV</sequence>
<dbReference type="EC" id="6.3.5.4" evidence="3"/>
<evidence type="ECO:0000256" key="10">
    <source>
        <dbReference type="PIRSR" id="PIRSR001589-3"/>
    </source>
</evidence>
<dbReference type="SUPFAM" id="SSF52402">
    <property type="entry name" value="Adenine nucleotide alpha hydrolases-like"/>
    <property type="match status" value="1"/>
</dbReference>
<dbReference type="Proteomes" id="UP000263336">
    <property type="component" value="Unassembled WGS sequence"/>
</dbReference>
<comment type="pathway">
    <text evidence="1">Amino-acid biosynthesis; L-asparagine biosynthesis; L-asparagine from L-aspartate (L-Gln route): step 1/1.</text>
</comment>
<dbReference type="PIRSF" id="PIRSF001589">
    <property type="entry name" value="Asn_synthetase_glu-h"/>
    <property type="match status" value="1"/>
</dbReference>
<keyword evidence="8" id="KW-0028">Amino-acid biosynthesis</keyword>
<evidence type="ECO:0000313" key="13">
    <source>
        <dbReference type="Proteomes" id="UP000263336"/>
    </source>
</evidence>
<feature type="domain" description="Glutamine amidotransferase type-2" evidence="11">
    <location>
        <begin position="2"/>
        <end position="213"/>
    </location>
</feature>
<dbReference type="AlphaFoldDB" id="A0A3D0ZQT8"/>
<keyword evidence="8" id="KW-0061">Asparagine biosynthesis</keyword>
<dbReference type="InterPro" id="IPR033738">
    <property type="entry name" value="AsnB_N"/>
</dbReference>
<keyword evidence="6 8" id="KW-0315">Glutamine amidotransferase</keyword>